<protein>
    <submittedName>
        <fullName evidence="1">Uncharacterized protein</fullName>
    </submittedName>
</protein>
<sequence>MNQGAMSLIFNVKKQLDDFCAELTMSTNLAAALHHDDGYSTVGTPKLLQLTPGTTNLIQDHHQDSLHCGEFGSLSQSTGSNFDSMHAPSLQVNSGLEVPALSKSSEFRSGAMDTNRMQANSNENETHSGSRFEIMNGDHIVINALNQGLPTPQSTDNPLERLAGTGPYYLSANNSSTSSPTSAGLSTIQLAMRGTATHNKSVFPGASDRTFGANLVSDIAMSTRRTEPSNSDLAIRGNATQMKRALSEASSRIAAGGAQKKAKGDMDPENHEIYCLRQENKQFDEIAEIINNARSAKGRASNLTGNAIYARYKRNATLIASARGEVFKPCELDLHAGTNLKAITQPVPAGFDDREDRLLVEAYKYVMENTWLLVSKRLEETTGRIHDPADCANRFAYL</sequence>
<dbReference type="EMBL" id="CAJPDR010000037">
    <property type="protein sequence ID" value="CAF9909626.1"/>
    <property type="molecule type" value="Genomic_DNA"/>
</dbReference>
<evidence type="ECO:0000313" key="2">
    <source>
        <dbReference type="Proteomes" id="UP000664203"/>
    </source>
</evidence>
<gene>
    <name evidence="1" type="ORF">ALECFALPRED_005857</name>
</gene>
<dbReference type="OrthoDB" id="3438274at2759"/>
<dbReference type="Proteomes" id="UP000664203">
    <property type="component" value="Unassembled WGS sequence"/>
</dbReference>
<reference evidence="1" key="1">
    <citation type="submission" date="2021-03" db="EMBL/GenBank/DDBJ databases">
        <authorList>
            <person name="Tagirdzhanova G."/>
        </authorList>
    </citation>
    <scope>NUCLEOTIDE SEQUENCE</scope>
</reference>
<evidence type="ECO:0000313" key="1">
    <source>
        <dbReference type="EMBL" id="CAF9909626.1"/>
    </source>
</evidence>
<accession>A0A8H3ELY1</accession>
<proteinExistence type="predicted"/>
<dbReference type="AlphaFoldDB" id="A0A8H3ELY1"/>
<keyword evidence="2" id="KW-1185">Reference proteome</keyword>
<comment type="caution">
    <text evidence="1">The sequence shown here is derived from an EMBL/GenBank/DDBJ whole genome shotgun (WGS) entry which is preliminary data.</text>
</comment>
<organism evidence="1 2">
    <name type="scientific">Alectoria fallacina</name>
    <dbReference type="NCBI Taxonomy" id="1903189"/>
    <lineage>
        <taxon>Eukaryota</taxon>
        <taxon>Fungi</taxon>
        <taxon>Dikarya</taxon>
        <taxon>Ascomycota</taxon>
        <taxon>Pezizomycotina</taxon>
        <taxon>Lecanoromycetes</taxon>
        <taxon>OSLEUM clade</taxon>
        <taxon>Lecanoromycetidae</taxon>
        <taxon>Lecanorales</taxon>
        <taxon>Lecanorineae</taxon>
        <taxon>Parmeliaceae</taxon>
        <taxon>Alectoria</taxon>
    </lineage>
</organism>
<name>A0A8H3ELY1_9LECA</name>